<comment type="catalytic activity">
    <reaction evidence="6 9 10">
        <text>4-methyl-5-(2-phosphooxyethyl)-thiazole + 4-amino-2-methyl-5-(diphosphooxymethyl)pyrimidine + H(+) = thiamine phosphate + diphosphate</text>
        <dbReference type="Rhea" id="RHEA:22328"/>
        <dbReference type="ChEBI" id="CHEBI:15378"/>
        <dbReference type="ChEBI" id="CHEBI:33019"/>
        <dbReference type="ChEBI" id="CHEBI:37575"/>
        <dbReference type="ChEBI" id="CHEBI:57841"/>
        <dbReference type="ChEBI" id="CHEBI:58296"/>
        <dbReference type="EC" id="2.5.1.3"/>
    </reaction>
</comment>
<dbReference type="GO" id="GO:0009228">
    <property type="term" value="P:thiamine biosynthetic process"/>
    <property type="evidence" value="ECO:0007669"/>
    <property type="project" value="UniProtKB-KW"/>
</dbReference>
<dbReference type="CDD" id="cd00564">
    <property type="entry name" value="TMP_TenI"/>
    <property type="match status" value="1"/>
</dbReference>
<dbReference type="UniPathway" id="UPA00060">
    <property type="reaction ID" value="UER00141"/>
</dbReference>
<dbReference type="PANTHER" id="PTHR20857:SF15">
    <property type="entry name" value="THIAMINE-PHOSPHATE SYNTHASE"/>
    <property type="match status" value="1"/>
</dbReference>
<name>A0A6N2TXS3_9FIRM</name>
<keyword evidence="2 9" id="KW-0808">Transferase</keyword>
<evidence type="ECO:0000256" key="7">
    <source>
        <dbReference type="ARBA" id="ARBA00047851"/>
    </source>
</evidence>
<evidence type="ECO:0000259" key="12">
    <source>
        <dbReference type="Pfam" id="PF02581"/>
    </source>
</evidence>
<dbReference type="InterPro" id="IPR036206">
    <property type="entry name" value="ThiamineP_synth_sf"/>
</dbReference>
<dbReference type="FunFam" id="3.20.20.70:FF:000096">
    <property type="entry name" value="Thiamine-phosphate synthase"/>
    <property type="match status" value="1"/>
</dbReference>
<evidence type="ECO:0000256" key="11">
    <source>
        <dbReference type="RuleBase" id="RU004253"/>
    </source>
</evidence>
<accession>A0A6N2TXS3</accession>
<comment type="cofactor">
    <cofactor evidence="9">
        <name>Mg(2+)</name>
        <dbReference type="ChEBI" id="CHEBI:18420"/>
    </cofactor>
    <text evidence="9">Binds 1 Mg(2+) ion per subunit.</text>
</comment>
<evidence type="ECO:0000256" key="2">
    <source>
        <dbReference type="ARBA" id="ARBA00022679"/>
    </source>
</evidence>
<dbReference type="AlphaFoldDB" id="A0A6N2TXS3"/>
<dbReference type="SUPFAM" id="SSF51391">
    <property type="entry name" value="Thiamin phosphate synthase"/>
    <property type="match status" value="1"/>
</dbReference>
<dbReference type="GO" id="GO:0000287">
    <property type="term" value="F:magnesium ion binding"/>
    <property type="evidence" value="ECO:0007669"/>
    <property type="project" value="UniProtKB-UniRule"/>
</dbReference>
<feature type="binding site" evidence="9">
    <location>
        <position position="111"/>
    </location>
    <ligand>
        <name>4-amino-2-methyl-5-(diphosphooxymethyl)pyrimidine</name>
        <dbReference type="ChEBI" id="CHEBI:57841"/>
    </ligand>
</feature>
<dbReference type="HAMAP" id="MF_00097">
    <property type="entry name" value="TMP_synthase"/>
    <property type="match status" value="1"/>
</dbReference>
<keyword evidence="5 9" id="KW-0784">Thiamine biosynthesis</keyword>
<evidence type="ECO:0000256" key="1">
    <source>
        <dbReference type="ARBA" id="ARBA00005165"/>
    </source>
</evidence>
<dbReference type="EC" id="2.5.1.3" evidence="9"/>
<dbReference type="InterPro" id="IPR013785">
    <property type="entry name" value="Aldolase_TIM"/>
</dbReference>
<dbReference type="NCBIfam" id="TIGR00693">
    <property type="entry name" value="thiE"/>
    <property type="match status" value="1"/>
</dbReference>
<proteinExistence type="inferred from homology"/>
<reference evidence="13" key="1">
    <citation type="submission" date="2019-11" db="EMBL/GenBank/DDBJ databases">
        <authorList>
            <person name="Feng L."/>
        </authorList>
    </citation>
    <scope>NUCLEOTIDE SEQUENCE</scope>
    <source>
        <strain evidence="13">BgluceraseaLFYP119</strain>
    </source>
</reference>
<feature type="domain" description="Thiamine phosphate synthase/TenI" evidence="12">
    <location>
        <begin position="10"/>
        <end position="190"/>
    </location>
</feature>
<feature type="binding site" evidence="9">
    <location>
        <begin position="40"/>
        <end position="44"/>
    </location>
    <ligand>
        <name>4-amino-2-methyl-5-(diphosphooxymethyl)pyrimidine</name>
        <dbReference type="ChEBI" id="CHEBI:57841"/>
    </ligand>
</feature>
<feature type="binding site" evidence="9">
    <location>
        <position position="73"/>
    </location>
    <ligand>
        <name>Mg(2+)</name>
        <dbReference type="ChEBI" id="CHEBI:18420"/>
    </ligand>
</feature>
<dbReference type="PANTHER" id="PTHR20857">
    <property type="entry name" value="THIAMINE-PHOSPHATE PYROPHOSPHORYLASE"/>
    <property type="match status" value="1"/>
</dbReference>
<dbReference type="GO" id="GO:0004789">
    <property type="term" value="F:thiamine-phosphate diphosphorylase activity"/>
    <property type="evidence" value="ECO:0007669"/>
    <property type="project" value="UniProtKB-UniRule"/>
</dbReference>
<sequence length="213" mass="23214">MRFNKDMLLLYAVTDRRWTGSQTLYQQVEAALKGGATLIQLREKDMDEEEFLKEAREIADLCHSYKRALIINDNVKVALKSGADGVHVGQEDMSASDIRKTVPEDFVIGVTAKTKEQAKKAEREGADYLGVGAVFPSSTKENAIRITTETLKEICSSVEIPAVAIGGITMENMSVLAGGGMAGMALVSAVFASSDIEGETRRIKKKIQEVIQV</sequence>
<dbReference type="EMBL" id="CACRST010000017">
    <property type="protein sequence ID" value="VYT09343.1"/>
    <property type="molecule type" value="Genomic_DNA"/>
</dbReference>
<evidence type="ECO:0000256" key="5">
    <source>
        <dbReference type="ARBA" id="ARBA00022977"/>
    </source>
</evidence>
<keyword evidence="3 9" id="KW-0479">Metal-binding</keyword>
<evidence type="ECO:0000256" key="8">
    <source>
        <dbReference type="ARBA" id="ARBA00047883"/>
    </source>
</evidence>
<comment type="pathway">
    <text evidence="1 9 11">Cofactor biosynthesis; thiamine diphosphate biosynthesis; thiamine phosphate from 4-amino-2-methyl-5-diphosphomethylpyrimidine and 4-methyl-5-(2-phosphoethyl)-thiazole: step 1/1.</text>
</comment>
<evidence type="ECO:0000256" key="10">
    <source>
        <dbReference type="RuleBase" id="RU003826"/>
    </source>
</evidence>
<organism evidence="13">
    <name type="scientific">Blautia glucerasea</name>
    <dbReference type="NCBI Taxonomy" id="536633"/>
    <lineage>
        <taxon>Bacteria</taxon>
        <taxon>Bacillati</taxon>
        <taxon>Bacillota</taxon>
        <taxon>Clostridia</taxon>
        <taxon>Lachnospirales</taxon>
        <taxon>Lachnospiraceae</taxon>
        <taxon>Blautia</taxon>
    </lineage>
</organism>
<dbReference type="InterPro" id="IPR034291">
    <property type="entry name" value="TMP_synthase"/>
</dbReference>
<feature type="binding site" evidence="9">
    <location>
        <begin position="137"/>
        <end position="139"/>
    </location>
    <ligand>
        <name>2-[(2R,5Z)-2-carboxy-4-methylthiazol-5(2H)-ylidene]ethyl phosphate</name>
        <dbReference type="ChEBI" id="CHEBI:62899"/>
    </ligand>
</feature>
<evidence type="ECO:0000256" key="6">
    <source>
        <dbReference type="ARBA" id="ARBA00047334"/>
    </source>
</evidence>
<comment type="similarity">
    <text evidence="9 10">Belongs to the thiamine-phosphate synthase family.</text>
</comment>
<dbReference type="RefSeq" id="WP_156354094.1">
    <property type="nucleotide sequence ID" value="NZ_CACRST010000017.1"/>
</dbReference>
<comment type="catalytic activity">
    <reaction evidence="8 9 10">
        <text>2-[(2R,5Z)-2-carboxy-4-methylthiazol-5(2H)-ylidene]ethyl phosphate + 4-amino-2-methyl-5-(diphosphooxymethyl)pyrimidine + 2 H(+) = thiamine phosphate + CO2 + diphosphate</text>
        <dbReference type="Rhea" id="RHEA:47844"/>
        <dbReference type="ChEBI" id="CHEBI:15378"/>
        <dbReference type="ChEBI" id="CHEBI:16526"/>
        <dbReference type="ChEBI" id="CHEBI:33019"/>
        <dbReference type="ChEBI" id="CHEBI:37575"/>
        <dbReference type="ChEBI" id="CHEBI:57841"/>
        <dbReference type="ChEBI" id="CHEBI:62899"/>
        <dbReference type="EC" id="2.5.1.3"/>
    </reaction>
</comment>
<feature type="binding site" evidence="9">
    <location>
        <begin position="187"/>
        <end position="188"/>
    </location>
    <ligand>
        <name>2-[(2R,5Z)-2-carboxy-4-methylthiazol-5(2H)-ylidene]ethyl phosphate</name>
        <dbReference type="ChEBI" id="CHEBI:62899"/>
    </ligand>
</feature>
<evidence type="ECO:0000256" key="4">
    <source>
        <dbReference type="ARBA" id="ARBA00022842"/>
    </source>
</evidence>
<gene>
    <name evidence="9 13" type="primary">thiE</name>
    <name evidence="13" type="ORF">BGLFYP119_01771</name>
</gene>
<evidence type="ECO:0000256" key="3">
    <source>
        <dbReference type="ARBA" id="ARBA00022723"/>
    </source>
</evidence>
<dbReference type="GO" id="GO:0005737">
    <property type="term" value="C:cytoplasm"/>
    <property type="evidence" value="ECO:0007669"/>
    <property type="project" value="TreeGrafter"/>
</dbReference>
<comment type="catalytic activity">
    <reaction evidence="7 9 10">
        <text>2-(2-carboxy-4-methylthiazol-5-yl)ethyl phosphate + 4-amino-2-methyl-5-(diphosphooxymethyl)pyrimidine + 2 H(+) = thiamine phosphate + CO2 + diphosphate</text>
        <dbReference type="Rhea" id="RHEA:47848"/>
        <dbReference type="ChEBI" id="CHEBI:15378"/>
        <dbReference type="ChEBI" id="CHEBI:16526"/>
        <dbReference type="ChEBI" id="CHEBI:33019"/>
        <dbReference type="ChEBI" id="CHEBI:37575"/>
        <dbReference type="ChEBI" id="CHEBI:57841"/>
        <dbReference type="ChEBI" id="CHEBI:62890"/>
        <dbReference type="EC" id="2.5.1.3"/>
    </reaction>
</comment>
<feature type="binding site" evidence="9">
    <location>
        <position position="167"/>
    </location>
    <ligand>
        <name>2-[(2R,5Z)-2-carboxy-4-methylthiazol-5(2H)-ylidene]ethyl phosphate</name>
        <dbReference type="ChEBI" id="CHEBI:62899"/>
    </ligand>
</feature>
<dbReference type="GO" id="GO:0009229">
    <property type="term" value="P:thiamine diphosphate biosynthetic process"/>
    <property type="evidence" value="ECO:0007669"/>
    <property type="project" value="UniProtKB-UniRule"/>
</dbReference>
<protein>
    <recommendedName>
        <fullName evidence="9">Thiamine-phosphate synthase</fullName>
        <shortName evidence="9">TP synthase</shortName>
        <shortName evidence="9">TPS</shortName>
        <ecNumber evidence="9">2.5.1.3</ecNumber>
    </recommendedName>
    <alternativeName>
        <fullName evidence="9">Thiamine-phosphate pyrophosphorylase</fullName>
        <shortName evidence="9">TMP pyrophosphorylase</shortName>
        <shortName evidence="9">TMP-PPase</shortName>
    </alternativeName>
</protein>
<feature type="binding site" evidence="9">
    <location>
        <position position="140"/>
    </location>
    <ligand>
        <name>4-amino-2-methyl-5-(diphosphooxymethyl)pyrimidine</name>
        <dbReference type="ChEBI" id="CHEBI:57841"/>
    </ligand>
</feature>
<comment type="function">
    <text evidence="9">Condenses 4-methyl-5-(beta-hydroxyethyl)thiazole monophosphate (THZ-P) and 2-methyl-4-amino-5-hydroxymethyl pyrimidine pyrophosphate (HMP-PP) to form thiamine monophosphate (TMP).</text>
</comment>
<feature type="binding site" evidence="9">
    <location>
        <position position="72"/>
    </location>
    <ligand>
        <name>4-amino-2-methyl-5-(diphosphooxymethyl)pyrimidine</name>
        <dbReference type="ChEBI" id="CHEBI:57841"/>
    </ligand>
</feature>
<dbReference type="InterPro" id="IPR022998">
    <property type="entry name" value="ThiamineP_synth_TenI"/>
</dbReference>
<dbReference type="Gene3D" id="3.20.20.70">
    <property type="entry name" value="Aldolase class I"/>
    <property type="match status" value="1"/>
</dbReference>
<evidence type="ECO:0000256" key="9">
    <source>
        <dbReference type="HAMAP-Rule" id="MF_00097"/>
    </source>
</evidence>
<evidence type="ECO:0000313" key="13">
    <source>
        <dbReference type="EMBL" id="VYT09343.1"/>
    </source>
</evidence>
<feature type="binding site" evidence="9">
    <location>
        <position position="92"/>
    </location>
    <ligand>
        <name>Mg(2+)</name>
        <dbReference type="ChEBI" id="CHEBI:18420"/>
    </ligand>
</feature>
<dbReference type="Pfam" id="PF02581">
    <property type="entry name" value="TMP-TENI"/>
    <property type="match status" value="1"/>
</dbReference>
<keyword evidence="4 9" id="KW-0460">Magnesium</keyword>